<dbReference type="GO" id="GO:0006508">
    <property type="term" value="P:proteolysis"/>
    <property type="evidence" value="ECO:0007669"/>
    <property type="project" value="UniProtKB-KW"/>
</dbReference>
<name>A0A210QJF2_MIZYE</name>
<dbReference type="EMBL" id="NEDP02003363">
    <property type="protein sequence ID" value="OWF48873.1"/>
    <property type="molecule type" value="Genomic_DNA"/>
</dbReference>
<dbReference type="PROSITE" id="PS00135">
    <property type="entry name" value="TRYPSIN_SER"/>
    <property type="match status" value="1"/>
</dbReference>
<sequence>MKATLLSVCVVLVCVGHCSGLKFAHRLESCEASGGQCTRATKCEGRVADGYGDCMRGKVCCLLDLPSVDVPSGQADHQPQESVVEEHTGSVEPEGQVDIPHPGTFQCGKITIYPSTVNPRLRIVGGQSALEGEWPWQVSFHDVTGHFCGGSLINDQWVVTAAHCLQRHTPTDVTIYLGEHHLDNVTGNENKLTTSEWVVHPTYAPSQRGTPNDIALVKLDRAVDITGNYVRTACLPGSMDVFDETDHCVISGWGNSMGTADEKYLQHISVPITPSSACNDSWNGVINNGHVCVGHGDVGACGGDSGGPLVCLRDDHYILVGVTSWGSFSCQHYGYPNIYTRVTSYLEWIKSVIQ</sequence>
<dbReference type="Pfam" id="PF00089">
    <property type="entry name" value="Trypsin"/>
    <property type="match status" value="1"/>
</dbReference>
<evidence type="ECO:0000259" key="7">
    <source>
        <dbReference type="PROSITE" id="PS50240"/>
    </source>
</evidence>
<keyword evidence="4" id="KW-1015">Disulfide bond</keyword>
<dbReference type="Proteomes" id="UP000242188">
    <property type="component" value="Unassembled WGS sequence"/>
</dbReference>
<organism evidence="8 9">
    <name type="scientific">Mizuhopecten yessoensis</name>
    <name type="common">Japanese scallop</name>
    <name type="synonym">Patinopecten yessoensis</name>
    <dbReference type="NCBI Taxonomy" id="6573"/>
    <lineage>
        <taxon>Eukaryota</taxon>
        <taxon>Metazoa</taxon>
        <taxon>Spiralia</taxon>
        <taxon>Lophotrochozoa</taxon>
        <taxon>Mollusca</taxon>
        <taxon>Bivalvia</taxon>
        <taxon>Autobranchia</taxon>
        <taxon>Pteriomorphia</taxon>
        <taxon>Pectinida</taxon>
        <taxon>Pectinoidea</taxon>
        <taxon>Pectinidae</taxon>
        <taxon>Mizuhopecten</taxon>
    </lineage>
</organism>
<dbReference type="PRINTS" id="PR00722">
    <property type="entry name" value="CHYMOTRYPSIN"/>
</dbReference>
<dbReference type="CDD" id="cd00190">
    <property type="entry name" value="Tryp_SPc"/>
    <property type="match status" value="1"/>
</dbReference>
<feature type="signal peptide" evidence="6">
    <location>
        <begin position="1"/>
        <end position="20"/>
    </location>
</feature>
<feature type="domain" description="Peptidase S1" evidence="7">
    <location>
        <begin position="123"/>
        <end position="354"/>
    </location>
</feature>
<feature type="chain" id="PRO_5012577908" evidence="6">
    <location>
        <begin position="21"/>
        <end position="354"/>
    </location>
</feature>
<keyword evidence="3 5" id="KW-0720">Serine protease</keyword>
<dbReference type="STRING" id="6573.A0A210QJF2"/>
<dbReference type="PROSITE" id="PS00134">
    <property type="entry name" value="TRYPSIN_HIS"/>
    <property type="match status" value="1"/>
</dbReference>
<dbReference type="SMART" id="SM00020">
    <property type="entry name" value="Tryp_SPc"/>
    <property type="match status" value="1"/>
</dbReference>
<evidence type="ECO:0000313" key="9">
    <source>
        <dbReference type="Proteomes" id="UP000242188"/>
    </source>
</evidence>
<gene>
    <name evidence="8" type="ORF">KP79_PYT08739</name>
</gene>
<keyword evidence="1 5" id="KW-0645">Protease</keyword>
<protein>
    <submittedName>
        <fullName evidence="8">Plasminogen</fullName>
    </submittedName>
</protein>
<comment type="caution">
    <text evidence="8">The sequence shown here is derived from an EMBL/GenBank/DDBJ whole genome shotgun (WGS) entry which is preliminary data.</text>
</comment>
<accession>A0A210QJF2</accession>
<reference evidence="8 9" key="1">
    <citation type="journal article" date="2017" name="Nat. Ecol. Evol.">
        <title>Scallop genome provides insights into evolution of bilaterian karyotype and development.</title>
        <authorList>
            <person name="Wang S."/>
            <person name="Zhang J."/>
            <person name="Jiao W."/>
            <person name="Li J."/>
            <person name="Xun X."/>
            <person name="Sun Y."/>
            <person name="Guo X."/>
            <person name="Huan P."/>
            <person name="Dong B."/>
            <person name="Zhang L."/>
            <person name="Hu X."/>
            <person name="Sun X."/>
            <person name="Wang J."/>
            <person name="Zhao C."/>
            <person name="Wang Y."/>
            <person name="Wang D."/>
            <person name="Huang X."/>
            <person name="Wang R."/>
            <person name="Lv J."/>
            <person name="Li Y."/>
            <person name="Zhang Z."/>
            <person name="Liu B."/>
            <person name="Lu W."/>
            <person name="Hui Y."/>
            <person name="Liang J."/>
            <person name="Zhou Z."/>
            <person name="Hou R."/>
            <person name="Li X."/>
            <person name="Liu Y."/>
            <person name="Li H."/>
            <person name="Ning X."/>
            <person name="Lin Y."/>
            <person name="Zhao L."/>
            <person name="Xing Q."/>
            <person name="Dou J."/>
            <person name="Li Y."/>
            <person name="Mao J."/>
            <person name="Guo H."/>
            <person name="Dou H."/>
            <person name="Li T."/>
            <person name="Mu C."/>
            <person name="Jiang W."/>
            <person name="Fu Q."/>
            <person name="Fu X."/>
            <person name="Miao Y."/>
            <person name="Liu J."/>
            <person name="Yu Q."/>
            <person name="Li R."/>
            <person name="Liao H."/>
            <person name="Li X."/>
            <person name="Kong Y."/>
            <person name="Jiang Z."/>
            <person name="Chourrout D."/>
            <person name="Li R."/>
            <person name="Bao Z."/>
        </authorList>
    </citation>
    <scope>NUCLEOTIDE SEQUENCE [LARGE SCALE GENOMIC DNA]</scope>
    <source>
        <strain evidence="8 9">PY_sf001</strain>
    </source>
</reference>
<dbReference type="InterPro" id="IPR033116">
    <property type="entry name" value="TRYPSIN_SER"/>
</dbReference>
<dbReference type="PANTHER" id="PTHR24252:SF7">
    <property type="entry name" value="HYALIN"/>
    <property type="match status" value="1"/>
</dbReference>
<dbReference type="InterPro" id="IPR001314">
    <property type="entry name" value="Peptidase_S1A"/>
</dbReference>
<evidence type="ECO:0000256" key="3">
    <source>
        <dbReference type="ARBA" id="ARBA00022825"/>
    </source>
</evidence>
<evidence type="ECO:0000256" key="5">
    <source>
        <dbReference type="RuleBase" id="RU363034"/>
    </source>
</evidence>
<evidence type="ECO:0000256" key="2">
    <source>
        <dbReference type="ARBA" id="ARBA00022801"/>
    </source>
</evidence>
<dbReference type="PROSITE" id="PS50240">
    <property type="entry name" value="TRYPSIN_DOM"/>
    <property type="match status" value="1"/>
</dbReference>
<dbReference type="AlphaFoldDB" id="A0A210QJF2"/>
<dbReference type="OrthoDB" id="6380398at2759"/>
<dbReference type="InterPro" id="IPR001254">
    <property type="entry name" value="Trypsin_dom"/>
</dbReference>
<evidence type="ECO:0000256" key="1">
    <source>
        <dbReference type="ARBA" id="ARBA00022670"/>
    </source>
</evidence>
<keyword evidence="2 5" id="KW-0378">Hydrolase</keyword>
<dbReference type="Gene3D" id="2.40.10.10">
    <property type="entry name" value="Trypsin-like serine proteases"/>
    <property type="match status" value="1"/>
</dbReference>
<dbReference type="PANTHER" id="PTHR24252">
    <property type="entry name" value="ACROSIN-RELATED"/>
    <property type="match status" value="1"/>
</dbReference>
<keyword evidence="9" id="KW-1185">Reference proteome</keyword>
<dbReference type="InterPro" id="IPR009003">
    <property type="entry name" value="Peptidase_S1_PA"/>
</dbReference>
<evidence type="ECO:0000313" key="8">
    <source>
        <dbReference type="EMBL" id="OWF48873.1"/>
    </source>
</evidence>
<evidence type="ECO:0000256" key="4">
    <source>
        <dbReference type="ARBA" id="ARBA00023157"/>
    </source>
</evidence>
<dbReference type="GO" id="GO:0004252">
    <property type="term" value="F:serine-type endopeptidase activity"/>
    <property type="evidence" value="ECO:0007669"/>
    <property type="project" value="InterPro"/>
</dbReference>
<proteinExistence type="predicted"/>
<dbReference type="InterPro" id="IPR043504">
    <property type="entry name" value="Peptidase_S1_PA_chymotrypsin"/>
</dbReference>
<dbReference type="SUPFAM" id="SSF50494">
    <property type="entry name" value="Trypsin-like serine proteases"/>
    <property type="match status" value="1"/>
</dbReference>
<keyword evidence="6" id="KW-0732">Signal</keyword>
<dbReference type="InterPro" id="IPR018114">
    <property type="entry name" value="TRYPSIN_HIS"/>
</dbReference>
<dbReference type="FunFam" id="2.40.10.10:FF:000003">
    <property type="entry name" value="Transmembrane serine protease 3"/>
    <property type="match status" value="1"/>
</dbReference>
<evidence type="ECO:0000256" key="6">
    <source>
        <dbReference type="SAM" id="SignalP"/>
    </source>
</evidence>